<evidence type="ECO:0000256" key="2">
    <source>
        <dbReference type="ARBA" id="ARBA00023125"/>
    </source>
</evidence>
<dbReference type="InterPro" id="IPR002104">
    <property type="entry name" value="Integrase_catalytic"/>
</dbReference>
<dbReference type="InterPro" id="IPR011010">
    <property type="entry name" value="DNA_brk_join_enz"/>
</dbReference>
<dbReference type="EMBL" id="RBKU01000001">
    <property type="protein sequence ID" value="RKR82786.1"/>
    <property type="molecule type" value="Genomic_DNA"/>
</dbReference>
<name>A0A495J1C1_9SPHI</name>
<keyword evidence="2" id="KW-0238">DNA-binding</keyword>
<dbReference type="CDD" id="cd01185">
    <property type="entry name" value="INTN1_C_like"/>
    <property type="match status" value="1"/>
</dbReference>
<keyword evidence="6" id="KW-1185">Reference proteome</keyword>
<sequence length="412" mass="47773">MKTQNNTFGVIFYLRKYKATNDGKAPIYARITVNGHRTDVSVKRSIDPANWNANKGMAKGSKEEVVKLNNFLEQYRSGIVESYQNLLLQKKLITSELVKDKFTGEDQAEFTVCKLIEYHNTEQIQVLEPGTMKNYYTTQKYIQEFIIERFGTKDKYLSELTYKFITDFEYYLRNRTPDKGQKPLNNNGLMKHIERFCKMVNLAVRLEWIDRNPFHAYQLKFDKVEREFLTKDELARIENKHFNIVRLQVVKDLFIFSCYTGLAYIDVFNLTPANLVEKSANNIWIMTNRQKTNEPVKVPLLPKALEIVEKYKGHPQALAEGKVLPTLSNQKLNSYLKEIADMCDITKPLTFHIARHTFATTVTLTNGVPIETVSKLLGHSKLTTTQIYAKVIESKLGDDMARLSERLGHNRF</sequence>
<dbReference type="OrthoDB" id="892893at2"/>
<evidence type="ECO:0000313" key="6">
    <source>
        <dbReference type="Proteomes" id="UP000268007"/>
    </source>
</evidence>
<dbReference type="InterPro" id="IPR025269">
    <property type="entry name" value="SAM-like_dom"/>
</dbReference>
<dbReference type="Gene3D" id="1.10.150.130">
    <property type="match status" value="1"/>
</dbReference>
<comment type="caution">
    <text evidence="5">The sequence shown here is derived from an EMBL/GenBank/DDBJ whole genome shotgun (WGS) entry which is preliminary data.</text>
</comment>
<dbReference type="SUPFAM" id="SSF56349">
    <property type="entry name" value="DNA breaking-rejoining enzymes"/>
    <property type="match status" value="1"/>
</dbReference>
<dbReference type="PANTHER" id="PTHR30349:SF64">
    <property type="entry name" value="PROPHAGE INTEGRASE INTD-RELATED"/>
    <property type="match status" value="1"/>
</dbReference>
<organism evidence="5 6">
    <name type="scientific">Mucilaginibacter gracilis</name>
    <dbReference type="NCBI Taxonomy" id="423350"/>
    <lineage>
        <taxon>Bacteria</taxon>
        <taxon>Pseudomonadati</taxon>
        <taxon>Bacteroidota</taxon>
        <taxon>Sphingobacteriia</taxon>
        <taxon>Sphingobacteriales</taxon>
        <taxon>Sphingobacteriaceae</taxon>
        <taxon>Mucilaginibacter</taxon>
    </lineage>
</organism>
<evidence type="ECO:0000313" key="5">
    <source>
        <dbReference type="EMBL" id="RKR82786.1"/>
    </source>
</evidence>
<evidence type="ECO:0000259" key="4">
    <source>
        <dbReference type="PROSITE" id="PS51898"/>
    </source>
</evidence>
<dbReference type="PROSITE" id="PS51898">
    <property type="entry name" value="TYR_RECOMBINASE"/>
    <property type="match status" value="1"/>
</dbReference>
<dbReference type="Proteomes" id="UP000268007">
    <property type="component" value="Unassembled WGS sequence"/>
</dbReference>
<dbReference type="GO" id="GO:0015074">
    <property type="term" value="P:DNA integration"/>
    <property type="evidence" value="ECO:0007669"/>
    <property type="project" value="InterPro"/>
</dbReference>
<keyword evidence="3" id="KW-0233">DNA recombination</keyword>
<evidence type="ECO:0000256" key="1">
    <source>
        <dbReference type="ARBA" id="ARBA00008857"/>
    </source>
</evidence>
<dbReference type="Pfam" id="PF17293">
    <property type="entry name" value="Arm-DNA-bind_5"/>
    <property type="match status" value="1"/>
</dbReference>
<evidence type="ECO:0000256" key="3">
    <source>
        <dbReference type="ARBA" id="ARBA00023172"/>
    </source>
</evidence>
<accession>A0A495J1C1</accession>
<dbReference type="InterPro" id="IPR013762">
    <property type="entry name" value="Integrase-like_cat_sf"/>
</dbReference>
<dbReference type="AlphaFoldDB" id="A0A495J1C1"/>
<dbReference type="InterPro" id="IPR010998">
    <property type="entry name" value="Integrase_recombinase_N"/>
</dbReference>
<dbReference type="RefSeq" id="WP_121198355.1">
    <property type="nucleotide sequence ID" value="NZ_RBKU01000001.1"/>
</dbReference>
<feature type="domain" description="Tyr recombinase" evidence="4">
    <location>
        <begin position="224"/>
        <end position="401"/>
    </location>
</feature>
<dbReference type="InterPro" id="IPR050090">
    <property type="entry name" value="Tyrosine_recombinase_XerCD"/>
</dbReference>
<dbReference type="Gene3D" id="1.10.443.10">
    <property type="entry name" value="Intergrase catalytic core"/>
    <property type="match status" value="1"/>
</dbReference>
<dbReference type="PANTHER" id="PTHR30349">
    <property type="entry name" value="PHAGE INTEGRASE-RELATED"/>
    <property type="match status" value="1"/>
</dbReference>
<protein>
    <submittedName>
        <fullName evidence="5">Site-specific recombinase XerD</fullName>
    </submittedName>
</protein>
<dbReference type="Pfam" id="PF13102">
    <property type="entry name" value="Phage_int_SAM_5"/>
    <property type="match status" value="1"/>
</dbReference>
<gene>
    <name evidence="5" type="ORF">BDD43_2974</name>
</gene>
<reference evidence="5 6" key="1">
    <citation type="submission" date="2018-10" db="EMBL/GenBank/DDBJ databases">
        <title>Genomic Encyclopedia of Archaeal and Bacterial Type Strains, Phase II (KMG-II): from individual species to whole genera.</title>
        <authorList>
            <person name="Goeker M."/>
        </authorList>
    </citation>
    <scope>NUCLEOTIDE SEQUENCE [LARGE SCALE GENOMIC DNA]</scope>
    <source>
        <strain evidence="5 6">DSM 18602</strain>
    </source>
</reference>
<dbReference type="InterPro" id="IPR035386">
    <property type="entry name" value="Arm-DNA-bind_5"/>
</dbReference>
<comment type="similarity">
    <text evidence="1">Belongs to the 'phage' integrase family.</text>
</comment>
<dbReference type="Pfam" id="PF00589">
    <property type="entry name" value="Phage_integrase"/>
    <property type="match status" value="1"/>
</dbReference>
<dbReference type="GO" id="GO:0006310">
    <property type="term" value="P:DNA recombination"/>
    <property type="evidence" value="ECO:0007669"/>
    <property type="project" value="UniProtKB-KW"/>
</dbReference>
<dbReference type="GO" id="GO:0003677">
    <property type="term" value="F:DNA binding"/>
    <property type="evidence" value="ECO:0007669"/>
    <property type="project" value="UniProtKB-KW"/>
</dbReference>
<proteinExistence type="inferred from homology"/>